<sequence length="164" mass="17641">MSVLPSAEPERVLARVHSHARAMVLPSLFLLAVCAGLGYIGGRLPEAWQNLAVLGLAALLVVVGWLVPLVRWLARTVTITSRRAVLRSGVVVRTRQEVLHSRIYEVTVRKSAMQSLVGSGDVLLGVGAGRPVVLRDIPSPDLVADALHELMDATRPTGDVNRFG</sequence>
<reference evidence="3 4" key="1">
    <citation type="submission" date="2023-07" db="EMBL/GenBank/DDBJ databases">
        <title>Protaetiibacter sp. nov WY-16 isolated from soil.</title>
        <authorList>
            <person name="Liu B."/>
            <person name="Wan Y."/>
        </authorList>
    </citation>
    <scope>NUCLEOTIDE SEQUENCE [LARGE SCALE GENOMIC DNA]</scope>
    <source>
        <strain evidence="3 4">WY-16</strain>
    </source>
</reference>
<dbReference type="EMBL" id="JAUQUB010000001">
    <property type="protein sequence ID" value="MDO7881102.1"/>
    <property type="molecule type" value="Genomic_DNA"/>
</dbReference>
<evidence type="ECO:0000256" key="1">
    <source>
        <dbReference type="SAM" id="Phobius"/>
    </source>
</evidence>
<evidence type="ECO:0000313" key="3">
    <source>
        <dbReference type="EMBL" id="MDO7881102.1"/>
    </source>
</evidence>
<accession>A0ABT9BJA7</accession>
<keyword evidence="1" id="KW-0472">Membrane</keyword>
<feature type="domain" description="YdbS-like PH" evidence="2">
    <location>
        <begin position="72"/>
        <end position="143"/>
    </location>
</feature>
<gene>
    <name evidence="3" type="ORF">Q5716_02565</name>
</gene>
<organism evidence="3 4">
    <name type="scientific">Antiquaquibacter soli</name>
    <dbReference type="NCBI Taxonomy" id="3064523"/>
    <lineage>
        <taxon>Bacteria</taxon>
        <taxon>Bacillati</taxon>
        <taxon>Actinomycetota</taxon>
        <taxon>Actinomycetes</taxon>
        <taxon>Micrococcales</taxon>
        <taxon>Microbacteriaceae</taxon>
        <taxon>Antiquaquibacter</taxon>
    </lineage>
</organism>
<keyword evidence="1" id="KW-0812">Transmembrane</keyword>
<keyword evidence="1" id="KW-1133">Transmembrane helix</keyword>
<keyword evidence="4" id="KW-1185">Reference proteome</keyword>
<comment type="caution">
    <text evidence="3">The sequence shown here is derived from an EMBL/GenBank/DDBJ whole genome shotgun (WGS) entry which is preliminary data.</text>
</comment>
<dbReference type="RefSeq" id="WP_305001519.1">
    <property type="nucleotide sequence ID" value="NZ_JAUQUB010000001.1"/>
</dbReference>
<feature type="transmembrane region" description="Helical" evidence="1">
    <location>
        <begin position="52"/>
        <end position="74"/>
    </location>
</feature>
<protein>
    <submittedName>
        <fullName evidence="3">PH domain-containing protein</fullName>
    </submittedName>
</protein>
<feature type="transmembrane region" description="Helical" evidence="1">
    <location>
        <begin position="20"/>
        <end position="40"/>
    </location>
</feature>
<evidence type="ECO:0000259" key="2">
    <source>
        <dbReference type="Pfam" id="PF03703"/>
    </source>
</evidence>
<proteinExistence type="predicted"/>
<evidence type="ECO:0000313" key="4">
    <source>
        <dbReference type="Proteomes" id="UP001241072"/>
    </source>
</evidence>
<name>A0ABT9BJA7_9MICO</name>
<dbReference type="Pfam" id="PF03703">
    <property type="entry name" value="bPH_2"/>
    <property type="match status" value="1"/>
</dbReference>
<dbReference type="InterPro" id="IPR005182">
    <property type="entry name" value="YdbS-like_PH"/>
</dbReference>
<dbReference type="Proteomes" id="UP001241072">
    <property type="component" value="Unassembled WGS sequence"/>
</dbReference>